<organism evidence="1 2">
    <name type="scientific">Stentor coeruleus</name>
    <dbReference type="NCBI Taxonomy" id="5963"/>
    <lineage>
        <taxon>Eukaryota</taxon>
        <taxon>Sar</taxon>
        <taxon>Alveolata</taxon>
        <taxon>Ciliophora</taxon>
        <taxon>Postciliodesmatophora</taxon>
        <taxon>Heterotrichea</taxon>
        <taxon>Heterotrichida</taxon>
        <taxon>Stentoridae</taxon>
        <taxon>Stentor</taxon>
    </lineage>
</organism>
<evidence type="ECO:0000313" key="2">
    <source>
        <dbReference type="Proteomes" id="UP000187209"/>
    </source>
</evidence>
<reference evidence="1 2" key="1">
    <citation type="submission" date="2016-11" db="EMBL/GenBank/DDBJ databases">
        <title>The macronuclear genome of Stentor coeruleus: a giant cell with tiny introns.</title>
        <authorList>
            <person name="Slabodnick M."/>
            <person name="Ruby J.G."/>
            <person name="Reiff S.B."/>
            <person name="Swart E.C."/>
            <person name="Gosai S."/>
            <person name="Prabakaran S."/>
            <person name="Witkowska E."/>
            <person name="Larue G.E."/>
            <person name="Fisher S."/>
            <person name="Freeman R.M."/>
            <person name="Gunawardena J."/>
            <person name="Chu W."/>
            <person name="Stover N.A."/>
            <person name="Gregory B.D."/>
            <person name="Nowacki M."/>
            <person name="Derisi J."/>
            <person name="Roy S.W."/>
            <person name="Marshall W.F."/>
            <person name="Sood P."/>
        </authorList>
    </citation>
    <scope>NUCLEOTIDE SEQUENCE [LARGE SCALE GENOMIC DNA]</scope>
    <source>
        <strain evidence="1">WM001</strain>
    </source>
</reference>
<gene>
    <name evidence="1" type="ORF">SteCoe_24150</name>
</gene>
<proteinExistence type="predicted"/>
<name>A0A1R2BIB9_9CILI</name>
<dbReference type="Proteomes" id="UP000187209">
    <property type="component" value="Unassembled WGS sequence"/>
</dbReference>
<comment type="caution">
    <text evidence="1">The sequence shown here is derived from an EMBL/GenBank/DDBJ whole genome shotgun (WGS) entry which is preliminary data.</text>
</comment>
<protein>
    <submittedName>
        <fullName evidence="1">Uncharacterized protein</fullName>
    </submittedName>
</protein>
<dbReference type="EMBL" id="MPUH01000629">
    <property type="protein sequence ID" value="OMJ76481.1"/>
    <property type="molecule type" value="Genomic_DNA"/>
</dbReference>
<keyword evidence="2" id="KW-1185">Reference proteome</keyword>
<evidence type="ECO:0000313" key="1">
    <source>
        <dbReference type="EMBL" id="OMJ76481.1"/>
    </source>
</evidence>
<accession>A0A1R2BIB9</accession>
<sequence length="293" mass="34447">MATRILKHASEQYIKKASLQIDLSPYLRSYKRNHSQFSKKLCESSNKIPIENDFKENSRIQPKLPKRISRISGVTENPIFSEKAKYFSSKLAHLLSEQPVTSVRFEIYSKIFFEIAEFLPDFKDILLTLRKGLVISAIKEKDHDEFEFKHEFEVTNNELQMIFNKERKEKHKLIKKLNILSSEYDTLKYDYQELLKKYEIYEKAVKSDPIKYIEAENLLEKMTRQCQIIEKQNSCIKDLRNSEIRLKRILEHCKGKGIDLDMFLSENKIVGLNGSCTKAYNRSLTSEILCNAN</sequence>
<dbReference type="AlphaFoldDB" id="A0A1R2BIB9"/>